<name>A0ABN8YS50_RANTA</name>
<gene>
    <name evidence="2" type="ORF">MRATA1EN1_LOCUS13165</name>
</gene>
<dbReference type="Proteomes" id="UP001176941">
    <property type="component" value="Chromosome 22"/>
</dbReference>
<protein>
    <submittedName>
        <fullName evidence="2">Uncharacterized protein</fullName>
    </submittedName>
</protein>
<evidence type="ECO:0000313" key="3">
    <source>
        <dbReference type="Proteomes" id="UP001176941"/>
    </source>
</evidence>
<keyword evidence="3" id="KW-1185">Reference proteome</keyword>
<dbReference type="EMBL" id="OX459958">
    <property type="protein sequence ID" value="CAI9164203.1"/>
    <property type="molecule type" value="Genomic_DNA"/>
</dbReference>
<sequence>MSWMGSEGPAGRGAPVFRVVFWRLGGIGRSRGDRARFADRHFTFCKEGGGSRGIGLLQGKKTRPREWGGVGGRRRGADLVPPRPRGRRGRRTQPALLRAAGGSAPCTFTLGPRLPGEAPYGAQPISVGERGDRAVNACTGFLLKATQGPSPHTAQERAAYVDAPDFNRLQHLITASMRAPPPHHTVERVSRHISGPGITWKVAKARQVPVAQLLLSDEAGGQAECQLFKNSPFDNADYISLTRALG</sequence>
<evidence type="ECO:0000256" key="1">
    <source>
        <dbReference type="SAM" id="MobiDB-lite"/>
    </source>
</evidence>
<feature type="region of interest" description="Disordered" evidence="1">
    <location>
        <begin position="62"/>
        <end position="93"/>
    </location>
</feature>
<reference evidence="2" key="1">
    <citation type="submission" date="2023-04" db="EMBL/GenBank/DDBJ databases">
        <authorList>
            <consortium name="ELIXIR-Norway"/>
        </authorList>
    </citation>
    <scope>NUCLEOTIDE SEQUENCE [LARGE SCALE GENOMIC DNA]</scope>
</reference>
<organism evidence="2 3">
    <name type="scientific">Rangifer tarandus platyrhynchus</name>
    <name type="common">Svalbard reindeer</name>
    <dbReference type="NCBI Taxonomy" id="3082113"/>
    <lineage>
        <taxon>Eukaryota</taxon>
        <taxon>Metazoa</taxon>
        <taxon>Chordata</taxon>
        <taxon>Craniata</taxon>
        <taxon>Vertebrata</taxon>
        <taxon>Euteleostomi</taxon>
        <taxon>Mammalia</taxon>
        <taxon>Eutheria</taxon>
        <taxon>Laurasiatheria</taxon>
        <taxon>Artiodactyla</taxon>
        <taxon>Ruminantia</taxon>
        <taxon>Pecora</taxon>
        <taxon>Cervidae</taxon>
        <taxon>Odocoileinae</taxon>
        <taxon>Rangifer</taxon>
    </lineage>
</organism>
<evidence type="ECO:0000313" key="2">
    <source>
        <dbReference type="EMBL" id="CAI9164203.1"/>
    </source>
</evidence>
<accession>A0ABN8YS50</accession>
<proteinExistence type="predicted"/>